<accession>A0A970BA80</accession>
<protein>
    <submittedName>
        <fullName evidence="2">Uncharacterized protein</fullName>
    </submittedName>
</protein>
<dbReference type="PROSITE" id="PS51257">
    <property type="entry name" value="PROKAR_LIPOPROTEIN"/>
    <property type="match status" value="1"/>
</dbReference>
<evidence type="ECO:0000313" key="3">
    <source>
        <dbReference type="Proteomes" id="UP000653472"/>
    </source>
</evidence>
<dbReference type="EMBL" id="JAAVXB010000012">
    <property type="protein sequence ID" value="NKF24114.1"/>
    <property type="molecule type" value="Genomic_DNA"/>
</dbReference>
<organism evidence="2 3">
    <name type="scientific">Solimonas marina</name>
    <dbReference type="NCBI Taxonomy" id="2714601"/>
    <lineage>
        <taxon>Bacteria</taxon>
        <taxon>Pseudomonadati</taxon>
        <taxon>Pseudomonadota</taxon>
        <taxon>Gammaproteobacteria</taxon>
        <taxon>Nevskiales</taxon>
        <taxon>Nevskiaceae</taxon>
        <taxon>Solimonas</taxon>
    </lineage>
</organism>
<feature type="signal peptide" evidence="1">
    <location>
        <begin position="1"/>
        <end position="17"/>
    </location>
</feature>
<keyword evidence="1" id="KW-0732">Signal</keyword>
<comment type="caution">
    <text evidence="2">The sequence shown here is derived from an EMBL/GenBank/DDBJ whole genome shotgun (WGS) entry which is preliminary data.</text>
</comment>
<evidence type="ECO:0000313" key="2">
    <source>
        <dbReference type="EMBL" id="NKF24114.1"/>
    </source>
</evidence>
<feature type="chain" id="PRO_5037202046" evidence="1">
    <location>
        <begin position="18"/>
        <end position="119"/>
    </location>
</feature>
<reference evidence="2" key="1">
    <citation type="submission" date="2020-03" db="EMBL/GenBank/DDBJ databases">
        <title>Solimonas marina sp. nov., isolated from deep seawater of the Pacific Ocean.</title>
        <authorList>
            <person name="Liu X."/>
            <person name="Lai Q."/>
            <person name="Sun F."/>
            <person name="Gai Y."/>
            <person name="Li G."/>
            <person name="Shao Z."/>
        </authorList>
    </citation>
    <scope>NUCLEOTIDE SEQUENCE</scope>
    <source>
        <strain evidence="2">C16B3</strain>
    </source>
</reference>
<sequence length="119" mass="12332">MRVLAVIVAALFVSACADRRTVATVEKPSIPQSEAECDARGGNWTTLGIAYPGKPKVCDLKTTDAGNVCSDSSECQGSCRAPEHVAVGLEASGTCSAYASNFGNILVVEHGSVRSLTVE</sequence>
<proteinExistence type="predicted"/>
<evidence type="ECO:0000256" key="1">
    <source>
        <dbReference type="SAM" id="SignalP"/>
    </source>
</evidence>
<gene>
    <name evidence="2" type="ORF">G7Y82_17515</name>
</gene>
<dbReference type="AlphaFoldDB" id="A0A970BA80"/>
<name>A0A970BA80_9GAMM</name>
<dbReference type="Proteomes" id="UP000653472">
    <property type="component" value="Unassembled WGS sequence"/>
</dbReference>
<keyword evidence="3" id="KW-1185">Reference proteome</keyword>